<organism evidence="1 2">
    <name type="scientific">Bacillus cereus</name>
    <dbReference type="NCBI Taxonomy" id="1396"/>
    <lineage>
        <taxon>Bacteria</taxon>
        <taxon>Bacillati</taxon>
        <taxon>Bacillota</taxon>
        <taxon>Bacilli</taxon>
        <taxon>Bacillales</taxon>
        <taxon>Bacillaceae</taxon>
        <taxon>Bacillus</taxon>
        <taxon>Bacillus cereus group</taxon>
    </lineage>
</organism>
<sequence length="95" mass="11162">MNAEFQRLIEAEVERKVIERLKEERENLNKEDILERFQGIFEYMDEQEQIAFLLKLISPSEESLCDSFGEGTWGMSKNYKASVAITMILQNLLNK</sequence>
<evidence type="ECO:0000313" key="1">
    <source>
        <dbReference type="EMBL" id="PDZ94876.1"/>
    </source>
</evidence>
<evidence type="ECO:0000313" key="2">
    <source>
        <dbReference type="Proteomes" id="UP000219922"/>
    </source>
</evidence>
<gene>
    <name evidence="1" type="ORF">CON36_31415</name>
</gene>
<dbReference type="Proteomes" id="UP000219922">
    <property type="component" value="Unassembled WGS sequence"/>
</dbReference>
<dbReference type="EMBL" id="NVMX01000096">
    <property type="protein sequence ID" value="PDZ94876.1"/>
    <property type="molecule type" value="Genomic_DNA"/>
</dbReference>
<protein>
    <submittedName>
        <fullName evidence="1">Uncharacterized protein</fullName>
    </submittedName>
</protein>
<proteinExistence type="predicted"/>
<dbReference type="RefSeq" id="WP_098006484.1">
    <property type="nucleotide sequence ID" value="NZ_NVMX01000096.1"/>
</dbReference>
<reference evidence="1 2" key="1">
    <citation type="submission" date="2017-09" db="EMBL/GenBank/DDBJ databases">
        <title>Large-scale bioinformatics analysis of Bacillus genomes uncovers conserved roles of natural products in bacterial physiology.</title>
        <authorList>
            <consortium name="Agbiome Team Llc"/>
            <person name="Bleich R.M."/>
            <person name="Grubbs K.J."/>
            <person name="Santa Maria K.C."/>
            <person name="Allen S.E."/>
            <person name="Farag S."/>
            <person name="Shank E.A."/>
            <person name="Bowers A."/>
        </authorList>
    </citation>
    <scope>NUCLEOTIDE SEQUENCE [LARGE SCALE GENOMIC DNA]</scope>
    <source>
        <strain evidence="1 2">AFS092789</strain>
    </source>
</reference>
<name>A0A9X6STY7_BACCE</name>
<accession>A0A9X6STY7</accession>
<comment type="caution">
    <text evidence="1">The sequence shown here is derived from an EMBL/GenBank/DDBJ whole genome shotgun (WGS) entry which is preliminary data.</text>
</comment>
<dbReference type="AlphaFoldDB" id="A0A9X6STY7"/>